<dbReference type="InterPro" id="IPR019826">
    <property type="entry name" value="Carboxylesterase_B_AS"/>
</dbReference>
<reference evidence="6 7" key="1">
    <citation type="submission" date="2023-05" db="EMBL/GenBank/DDBJ databases">
        <title>Corynebacterium suedekumii sp. nov. and Corynebacterium breve sp. nov. isolated from raw cow's milk.</title>
        <authorList>
            <person name="Baer M.K."/>
            <person name="Mehl L."/>
            <person name="Hellmuth R."/>
            <person name="Marke G."/>
            <person name="Lipski A."/>
        </authorList>
    </citation>
    <scope>NUCLEOTIDE SEQUENCE [LARGE SCALE GENOMIC DNA]</scope>
    <source>
        <strain evidence="6 7">R4</strain>
    </source>
</reference>
<protein>
    <recommendedName>
        <fullName evidence="3">Carboxylic ester hydrolase</fullName>
        <ecNumber evidence="3">3.1.1.-</ecNumber>
    </recommendedName>
</protein>
<name>A0ABY8VHN8_9CORY</name>
<evidence type="ECO:0000313" key="7">
    <source>
        <dbReference type="Proteomes" id="UP001225598"/>
    </source>
</evidence>
<dbReference type="SUPFAM" id="SSF53474">
    <property type="entry name" value="alpha/beta-Hydrolases"/>
    <property type="match status" value="1"/>
</dbReference>
<dbReference type="RefSeq" id="WP_284826207.1">
    <property type="nucleotide sequence ID" value="NZ_CP126969.1"/>
</dbReference>
<proteinExistence type="inferred from homology"/>
<dbReference type="InterPro" id="IPR029058">
    <property type="entry name" value="AB_hydrolase_fold"/>
</dbReference>
<keyword evidence="7" id="KW-1185">Reference proteome</keyword>
<evidence type="ECO:0000256" key="3">
    <source>
        <dbReference type="RuleBase" id="RU361235"/>
    </source>
</evidence>
<accession>A0ABY8VHN8</accession>
<dbReference type="Gene3D" id="3.40.50.1820">
    <property type="entry name" value="alpha/beta hydrolase"/>
    <property type="match status" value="1"/>
</dbReference>
<sequence>MNAQATADESSGRTGPVVTTTSGRVRGLIDPLSKVRTWRGVPYGADTSGPHRFRAPRSVPSWPGIKDCTEYAPPALQGTYGLTSKVIGSENCLTVDIVRPDTDEELPVVVYFHGGSFLMGSSHEKVLQGHNLAVNTNVVYVSVNFRLGVLGYLDLRSVGPDCVANPALRDQILSLRWIKRNIAAFGGNPNSVTIMGESAGGASVVSLMIAPSARGLFHRAIAQSPPVSAVHTRIQAAMWASTLLDYMGMSRLSTLDDLRAVEGEELVRVGQAMIVRGRELMYLNSSFMPTVDGETLTQHPIDAFNDGNEAPVPFIIGTNSDEASFAKALYLRMSKRSAAARRILEVFDAENADRVLKAYGMATERKEFAALLADAVFWAPSVSIASAHRHFAPTWMYRFDYANETMQRLGLGAMHSSDLAVVFGAPGVTRASRLDRFGSTEGFEDVSTTMQYHWGHFFHFGRPGEEWPRYATRTDTEPGRATAIFDSTAHVVYDPRQTKRRAWESFRMTQWGDGRIDVEERLADFLGLAANSDE</sequence>
<gene>
    <name evidence="6" type="ORF">QP027_04100</name>
</gene>
<organism evidence="6 7">
    <name type="scientific">Corynebacterium breve</name>
    <dbReference type="NCBI Taxonomy" id="3049799"/>
    <lineage>
        <taxon>Bacteria</taxon>
        <taxon>Bacillati</taxon>
        <taxon>Actinomycetota</taxon>
        <taxon>Actinomycetes</taxon>
        <taxon>Mycobacteriales</taxon>
        <taxon>Corynebacteriaceae</taxon>
        <taxon>Corynebacterium</taxon>
    </lineage>
</organism>
<dbReference type="Proteomes" id="UP001225598">
    <property type="component" value="Chromosome"/>
</dbReference>
<dbReference type="InterPro" id="IPR002018">
    <property type="entry name" value="CarbesteraseB"/>
</dbReference>
<dbReference type="Pfam" id="PF00135">
    <property type="entry name" value="COesterase"/>
    <property type="match status" value="1"/>
</dbReference>
<evidence type="ECO:0000256" key="1">
    <source>
        <dbReference type="ARBA" id="ARBA00005964"/>
    </source>
</evidence>
<dbReference type="EC" id="3.1.1.-" evidence="3"/>
<evidence type="ECO:0000259" key="5">
    <source>
        <dbReference type="Pfam" id="PF00135"/>
    </source>
</evidence>
<feature type="region of interest" description="Disordered" evidence="4">
    <location>
        <begin position="1"/>
        <end position="22"/>
    </location>
</feature>
<evidence type="ECO:0000256" key="2">
    <source>
        <dbReference type="ARBA" id="ARBA00022801"/>
    </source>
</evidence>
<keyword evidence="2 3" id="KW-0378">Hydrolase</keyword>
<comment type="similarity">
    <text evidence="1 3">Belongs to the type-B carboxylesterase/lipase family.</text>
</comment>
<dbReference type="InterPro" id="IPR050309">
    <property type="entry name" value="Type-B_Carboxylest/Lipase"/>
</dbReference>
<dbReference type="PANTHER" id="PTHR11559">
    <property type="entry name" value="CARBOXYLESTERASE"/>
    <property type="match status" value="1"/>
</dbReference>
<feature type="domain" description="Carboxylesterase type B" evidence="5">
    <location>
        <begin position="16"/>
        <end position="473"/>
    </location>
</feature>
<evidence type="ECO:0000313" key="6">
    <source>
        <dbReference type="EMBL" id="WIM68582.1"/>
    </source>
</evidence>
<dbReference type="PROSITE" id="PS00122">
    <property type="entry name" value="CARBOXYLESTERASE_B_1"/>
    <property type="match status" value="1"/>
</dbReference>
<dbReference type="EMBL" id="CP126969">
    <property type="protein sequence ID" value="WIM68582.1"/>
    <property type="molecule type" value="Genomic_DNA"/>
</dbReference>
<evidence type="ECO:0000256" key="4">
    <source>
        <dbReference type="SAM" id="MobiDB-lite"/>
    </source>
</evidence>